<dbReference type="EMBL" id="FQXU01000011">
    <property type="protein sequence ID" value="SHI28341.1"/>
    <property type="molecule type" value="Genomic_DNA"/>
</dbReference>
<sequence length="98" mass="11248">MNKVLVMCKKTGQSKAFKKDAEAYRENNNLPFEWVFADENEYVDVLDGVDVVLMSPEMILVQAKVKEDLSKRGVKYLDIKPVDFGLRRIDNILKLLGL</sequence>
<keyword evidence="3" id="KW-0762">Sugar transport</keyword>
<dbReference type="RefSeq" id="WP_073021549.1">
    <property type="nucleotide sequence ID" value="NZ_FQXU01000011.1"/>
</dbReference>
<keyword evidence="4" id="KW-0808">Transferase</keyword>
<dbReference type="Gene3D" id="3.40.50.2300">
    <property type="match status" value="1"/>
</dbReference>
<feature type="modified residue" description="Phosphocysteine; by EIIA" evidence="6">
    <location>
        <position position="8"/>
    </location>
</feature>
<reference evidence="8 9" key="1">
    <citation type="submission" date="2016-11" db="EMBL/GenBank/DDBJ databases">
        <authorList>
            <person name="Jaros S."/>
            <person name="Januszkiewicz K."/>
            <person name="Wedrychowicz H."/>
        </authorList>
    </citation>
    <scope>NUCLEOTIDE SEQUENCE [LARGE SCALE GENOMIC DNA]</scope>
    <source>
        <strain evidence="8 9">DSM 6191</strain>
    </source>
</reference>
<gene>
    <name evidence="8" type="ORF">SAMN02745941_03488</name>
</gene>
<dbReference type="GO" id="GO:0009401">
    <property type="term" value="P:phosphoenolpyruvate-dependent sugar phosphotransferase system"/>
    <property type="evidence" value="ECO:0007669"/>
    <property type="project" value="UniProtKB-KW"/>
</dbReference>
<feature type="domain" description="PTS EIIB type-3" evidence="7">
    <location>
        <begin position="1"/>
        <end position="98"/>
    </location>
</feature>
<keyword evidence="5" id="KW-0598">Phosphotransferase system</keyword>
<evidence type="ECO:0000313" key="8">
    <source>
        <dbReference type="EMBL" id="SHI28341.1"/>
    </source>
</evidence>
<organism evidence="8 9">
    <name type="scientific">Clostridium intestinale DSM 6191</name>
    <dbReference type="NCBI Taxonomy" id="1121320"/>
    <lineage>
        <taxon>Bacteria</taxon>
        <taxon>Bacillati</taxon>
        <taxon>Bacillota</taxon>
        <taxon>Clostridia</taxon>
        <taxon>Eubacteriales</taxon>
        <taxon>Clostridiaceae</taxon>
        <taxon>Clostridium</taxon>
    </lineage>
</organism>
<dbReference type="Proteomes" id="UP000184241">
    <property type="component" value="Unassembled WGS sequence"/>
</dbReference>
<proteinExistence type="predicted"/>
<keyword evidence="1" id="KW-0813">Transport</keyword>
<evidence type="ECO:0000256" key="1">
    <source>
        <dbReference type="ARBA" id="ARBA00022448"/>
    </source>
</evidence>
<evidence type="ECO:0000256" key="6">
    <source>
        <dbReference type="PROSITE-ProRule" id="PRU00423"/>
    </source>
</evidence>
<evidence type="ECO:0000259" key="7">
    <source>
        <dbReference type="PROSITE" id="PS51100"/>
    </source>
</evidence>
<dbReference type="SUPFAM" id="SSF52794">
    <property type="entry name" value="PTS system IIB component-like"/>
    <property type="match status" value="1"/>
</dbReference>
<dbReference type="InterPro" id="IPR013012">
    <property type="entry name" value="PTS_EIIB_3"/>
</dbReference>
<dbReference type="AlphaFoldDB" id="A0A1M5ZVQ2"/>
<dbReference type="PROSITE" id="PS51100">
    <property type="entry name" value="PTS_EIIB_TYPE_3"/>
    <property type="match status" value="1"/>
</dbReference>
<evidence type="ECO:0000313" key="9">
    <source>
        <dbReference type="Proteomes" id="UP000184241"/>
    </source>
</evidence>
<evidence type="ECO:0000256" key="5">
    <source>
        <dbReference type="ARBA" id="ARBA00022683"/>
    </source>
</evidence>
<evidence type="ECO:0000256" key="2">
    <source>
        <dbReference type="ARBA" id="ARBA00022553"/>
    </source>
</evidence>
<accession>A0A1M5ZVQ2</accession>
<name>A0A1M5ZVQ2_9CLOT</name>
<keyword evidence="2" id="KW-0597">Phosphoprotein</keyword>
<protein>
    <submittedName>
        <fullName evidence="8">PTS system, cellobiose-specific IIB component</fullName>
    </submittedName>
</protein>
<dbReference type="GO" id="GO:0008982">
    <property type="term" value="F:protein-N(PI)-phosphohistidine-sugar phosphotransferase activity"/>
    <property type="evidence" value="ECO:0007669"/>
    <property type="project" value="InterPro"/>
</dbReference>
<dbReference type="InterPro" id="IPR036095">
    <property type="entry name" value="PTS_EIIB-like_sf"/>
</dbReference>
<evidence type="ECO:0000256" key="3">
    <source>
        <dbReference type="ARBA" id="ARBA00022597"/>
    </source>
</evidence>
<evidence type="ECO:0000256" key="4">
    <source>
        <dbReference type="ARBA" id="ARBA00022679"/>
    </source>
</evidence>